<comment type="similarity">
    <text evidence="3">Belongs to the RimP family.</text>
</comment>
<dbReference type="InterPro" id="IPR003728">
    <property type="entry name" value="Ribosome_maturation_RimP"/>
</dbReference>
<evidence type="ECO:0000313" key="7">
    <source>
        <dbReference type="Proteomes" id="UP000037175"/>
    </source>
</evidence>
<dbReference type="Gene3D" id="2.30.30.180">
    <property type="entry name" value="Ribosome maturation factor RimP, C-terminal domain"/>
    <property type="match status" value="1"/>
</dbReference>
<feature type="domain" description="Ribosome maturation factor RimP N-terminal" evidence="4">
    <location>
        <begin position="15"/>
        <end position="85"/>
    </location>
</feature>
<dbReference type="Pfam" id="PF02576">
    <property type="entry name" value="RimP_N"/>
    <property type="match status" value="1"/>
</dbReference>
<feature type="domain" description="Ribosome maturation factor RimP C-terminal" evidence="5">
    <location>
        <begin position="88"/>
        <end position="153"/>
    </location>
</feature>
<sequence>MAKSKIEDLVTELAVPIVENAGMELVDVEYVKEGAHWYLRVFIDKPQGVSLDDCQMIAQRLDPLLDEKDPIPHEYMLEVSSPGLDRPLKKPADFARYAGRKVKVSTYAPIDGKKEFIGELKGLIDNEVVIGISGTDKALPLDKVSSVRLEIEF</sequence>
<dbReference type="AlphaFoldDB" id="A0A0L6W6Z7"/>
<evidence type="ECO:0000256" key="1">
    <source>
        <dbReference type="ARBA" id="ARBA00022490"/>
    </source>
</evidence>
<dbReference type="CDD" id="cd01734">
    <property type="entry name" value="YlxS_C"/>
    <property type="match status" value="1"/>
</dbReference>
<dbReference type="InterPro" id="IPR036847">
    <property type="entry name" value="RimP_C_sf"/>
</dbReference>
<dbReference type="PANTHER" id="PTHR33867">
    <property type="entry name" value="RIBOSOME MATURATION FACTOR RIMP"/>
    <property type="match status" value="1"/>
</dbReference>
<dbReference type="HAMAP" id="MF_01077">
    <property type="entry name" value="RimP"/>
    <property type="match status" value="1"/>
</dbReference>
<dbReference type="FunFam" id="3.30.300.70:FF:000001">
    <property type="entry name" value="Ribosome maturation factor RimP"/>
    <property type="match status" value="1"/>
</dbReference>
<dbReference type="GO" id="GO:0005829">
    <property type="term" value="C:cytosol"/>
    <property type="evidence" value="ECO:0007669"/>
    <property type="project" value="TreeGrafter"/>
</dbReference>
<dbReference type="RefSeq" id="WP_052216574.1">
    <property type="nucleotide sequence ID" value="NZ_LGTE01000001.1"/>
</dbReference>
<dbReference type="PATRIC" id="fig|281456.6.peg.341"/>
<evidence type="ECO:0000256" key="2">
    <source>
        <dbReference type="ARBA" id="ARBA00022517"/>
    </source>
</evidence>
<gene>
    <name evidence="3" type="primary">rimP</name>
    <name evidence="6" type="ORF">Tfer_0325</name>
</gene>
<dbReference type="GO" id="GO:0006412">
    <property type="term" value="P:translation"/>
    <property type="evidence" value="ECO:0007669"/>
    <property type="project" value="TreeGrafter"/>
</dbReference>
<dbReference type="InterPro" id="IPR028989">
    <property type="entry name" value="RimP_N"/>
</dbReference>
<dbReference type="SUPFAM" id="SSF75420">
    <property type="entry name" value="YhbC-like, N-terminal domain"/>
    <property type="match status" value="1"/>
</dbReference>
<dbReference type="EMBL" id="LGTE01000001">
    <property type="protein sequence ID" value="KNZ71246.1"/>
    <property type="molecule type" value="Genomic_DNA"/>
</dbReference>
<dbReference type="GO" id="GO:0000028">
    <property type="term" value="P:ribosomal small subunit assembly"/>
    <property type="evidence" value="ECO:0007669"/>
    <property type="project" value="TreeGrafter"/>
</dbReference>
<dbReference type="InterPro" id="IPR035956">
    <property type="entry name" value="RimP_N_sf"/>
</dbReference>
<keyword evidence="7" id="KW-1185">Reference proteome</keyword>
<dbReference type="NCBIfam" id="NF000928">
    <property type="entry name" value="PRK00092.1-2"/>
    <property type="match status" value="1"/>
</dbReference>
<comment type="function">
    <text evidence="3">Required for maturation of 30S ribosomal subunits.</text>
</comment>
<proteinExistence type="inferred from homology"/>
<dbReference type="Gene3D" id="3.30.300.70">
    <property type="entry name" value="RimP-like superfamily, N-terminal"/>
    <property type="match status" value="1"/>
</dbReference>
<protein>
    <recommendedName>
        <fullName evidence="3">Ribosome maturation factor RimP</fullName>
    </recommendedName>
</protein>
<dbReference type="Pfam" id="PF17384">
    <property type="entry name" value="DUF150_C"/>
    <property type="match status" value="1"/>
</dbReference>
<comment type="subcellular location">
    <subcellularLocation>
        <location evidence="3">Cytoplasm</location>
    </subcellularLocation>
</comment>
<name>A0A0L6W6Z7_9FIRM</name>
<evidence type="ECO:0000259" key="4">
    <source>
        <dbReference type="Pfam" id="PF02576"/>
    </source>
</evidence>
<accession>A0A0L6W6Z7</accession>
<reference evidence="7" key="1">
    <citation type="submission" date="2015-07" db="EMBL/GenBank/DDBJ databases">
        <title>Complete Genome of Thermincola ferriacetica strain Z-0001T.</title>
        <authorList>
            <person name="Lusk B."/>
            <person name="Badalamenti J.P."/>
            <person name="Parameswaran P."/>
            <person name="Bond D.R."/>
            <person name="Torres C.I."/>
        </authorList>
    </citation>
    <scope>NUCLEOTIDE SEQUENCE [LARGE SCALE GENOMIC DNA]</scope>
    <source>
        <strain evidence="7">Z-0001</strain>
    </source>
</reference>
<dbReference type="InterPro" id="IPR028998">
    <property type="entry name" value="RimP_C"/>
</dbReference>
<keyword evidence="1 3" id="KW-0963">Cytoplasm</keyword>
<dbReference type="SUPFAM" id="SSF74942">
    <property type="entry name" value="YhbC-like, C-terminal domain"/>
    <property type="match status" value="1"/>
</dbReference>
<keyword evidence="2 3" id="KW-0690">Ribosome biogenesis</keyword>
<dbReference type="Proteomes" id="UP000037175">
    <property type="component" value="Unassembled WGS sequence"/>
</dbReference>
<evidence type="ECO:0000259" key="5">
    <source>
        <dbReference type="Pfam" id="PF17384"/>
    </source>
</evidence>
<evidence type="ECO:0000313" key="6">
    <source>
        <dbReference type="EMBL" id="KNZ71246.1"/>
    </source>
</evidence>
<organism evidence="6 7">
    <name type="scientific">Thermincola ferriacetica</name>
    <dbReference type="NCBI Taxonomy" id="281456"/>
    <lineage>
        <taxon>Bacteria</taxon>
        <taxon>Bacillati</taxon>
        <taxon>Bacillota</taxon>
        <taxon>Clostridia</taxon>
        <taxon>Eubacteriales</taxon>
        <taxon>Thermincolaceae</taxon>
        <taxon>Thermincola</taxon>
    </lineage>
</organism>
<dbReference type="PANTHER" id="PTHR33867:SF1">
    <property type="entry name" value="RIBOSOME MATURATION FACTOR RIMP"/>
    <property type="match status" value="1"/>
</dbReference>
<comment type="caution">
    <text evidence="6">The sequence shown here is derived from an EMBL/GenBank/DDBJ whole genome shotgun (WGS) entry which is preliminary data.</text>
</comment>
<evidence type="ECO:0000256" key="3">
    <source>
        <dbReference type="HAMAP-Rule" id="MF_01077"/>
    </source>
</evidence>